<gene>
    <name evidence="4" type="ORF">R7226_02195</name>
</gene>
<dbReference type="SUPFAM" id="SSF49493">
    <property type="entry name" value="HSP40/DnaJ peptide-binding domain"/>
    <property type="match status" value="2"/>
</dbReference>
<dbReference type="RefSeq" id="WP_318595392.1">
    <property type="nucleotide sequence ID" value="NZ_JAWSTH010000003.1"/>
</dbReference>
<name>A0ABU4HIP9_9ACTN</name>
<evidence type="ECO:0000259" key="3">
    <source>
        <dbReference type="PROSITE" id="PS50076"/>
    </source>
</evidence>
<keyword evidence="1" id="KW-0143">Chaperone</keyword>
<dbReference type="InterPro" id="IPR008971">
    <property type="entry name" value="HSP40/DnaJ_pept-bd"/>
</dbReference>
<dbReference type="InterPro" id="IPR036869">
    <property type="entry name" value="J_dom_sf"/>
</dbReference>
<dbReference type="SMART" id="SM00271">
    <property type="entry name" value="DnaJ"/>
    <property type="match status" value="1"/>
</dbReference>
<dbReference type="CDD" id="cd10747">
    <property type="entry name" value="DnaJ_C"/>
    <property type="match status" value="1"/>
</dbReference>
<reference evidence="5" key="1">
    <citation type="submission" date="2023-07" db="EMBL/GenBank/DDBJ databases">
        <title>Conexibacter stalactiti sp. nov., isolated from stalactites in a lava cave and emended description of the genus Conexibacter.</title>
        <authorList>
            <person name="Lee S.D."/>
        </authorList>
    </citation>
    <scope>NUCLEOTIDE SEQUENCE [LARGE SCALE GENOMIC DNA]</scope>
    <source>
        <strain evidence="5">KCTC 39840</strain>
    </source>
</reference>
<dbReference type="InterPro" id="IPR002939">
    <property type="entry name" value="DnaJ_C"/>
</dbReference>
<keyword evidence="5" id="KW-1185">Reference proteome</keyword>
<dbReference type="Pfam" id="PF01556">
    <property type="entry name" value="DnaJ_C"/>
    <property type="match status" value="1"/>
</dbReference>
<evidence type="ECO:0000313" key="5">
    <source>
        <dbReference type="Proteomes" id="UP001284601"/>
    </source>
</evidence>
<dbReference type="PANTHER" id="PTHR43096">
    <property type="entry name" value="DNAJ HOMOLOG 1, MITOCHONDRIAL-RELATED"/>
    <property type="match status" value="1"/>
</dbReference>
<dbReference type="CDD" id="cd06257">
    <property type="entry name" value="DnaJ"/>
    <property type="match status" value="1"/>
</dbReference>
<dbReference type="PROSITE" id="PS00636">
    <property type="entry name" value="DNAJ_1"/>
    <property type="match status" value="1"/>
</dbReference>
<dbReference type="Pfam" id="PF00226">
    <property type="entry name" value="DnaJ"/>
    <property type="match status" value="1"/>
</dbReference>
<organism evidence="4 5">
    <name type="scientific">Conexibacter stalactiti</name>
    <dbReference type="NCBI Taxonomy" id="1940611"/>
    <lineage>
        <taxon>Bacteria</taxon>
        <taxon>Bacillati</taxon>
        <taxon>Actinomycetota</taxon>
        <taxon>Thermoleophilia</taxon>
        <taxon>Solirubrobacterales</taxon>
        <taxon>Conexibacteraceae</taxon>
        <taxon>Conexibacter</taxon>
    </lineage>
</organism>
<dbReference type="EMBL" id="JAWSTH010000003">
    <property type="protein sequence ID" value="MDW5593130.1"/>
    <property type="molecule type" value="Genomic_DNA"/>
</dbReference>
<protein>
    <submittedName>
        <fullName evidence="4">DnaJ C-terminal domain-containing protein</fullName>
    </submittedName>
</protein>
<dbReference type="PRINTS" id="PR00625">
    <property type="entry name" value="JDOMAIN"/>
</dbReference>
<evidence type="ECO:0000256" key="1">
    <source>
        <dbReference type="ARBA" id="ARBA00023186"/>
    </source>
</evidence>
<dbReference type="Gene3D" id="2.60.260.20">
    <property type="entry name" value="Urease metallochaperone UreE, N-terminal domain"/>
    <property type="match status" value="2"/>
</dbReference>
<evidence type="ECO:0000313" key="4">
    <source>
        <dbReference type="EMBL" id="MDW5593130.1"/>
    </source>
</evidence>
<dbReference type="Gene3D" id="1.10.287.110">
    <property type="entry name" value="DnaJ domain"/>
    <property type="match status" value="1"/>
</dbReference>
<dbReference type="Proteomes" id="UP001284601">
    <property type="component" value="Unassembled WGS sequence"/>
</dbReference>
<dbReference type="PROSITE" id="PS50076">
    <property type="entry name" value="DNAJ_2"/>
    <property type="match status" value="1"/>
</dbReference>
<feature type="domain" description="J" evidence="3">
    <location>
        <begin position="7"/>
        <end position="71"/>
    </location>
</feature>
<evidence type="ECO:0000256" key="2">
    <source>
        <dbReference type="SAM" id="MobiDB-lite"/>
    </source>
</evidence>
<sequence>MSVGFRDYYDTLGVSRDASEEEIRRAYRRLARENHPDVSREPDAGQRFAEISEAYEVLRDPDKRRRYDRLGANWRAGQDVSDAEGFGGFGGGYRGGGAGGPSGGWEDVRVDFGDGAGGGFGGGPGMSDFFDQLFGRGTAHGGTGTGAGGRGAGGRSRFESFTSRGDDVEAVLELPLEEAATGGRRSISLADGRDYEVEIPPGVRDGQRIRLAGEGAEGIGGGPRGDLFLRVRIRPHRRFRLDGRDVYLDLPVAPWEAALGASVRVPTLRGSARLGIPAGSSSGRRLRLRGEGLPDPGGRPGDLYAVVQIHVPRRLTREQRELFERLAQASSDFDPRAGL</sequence>
<comment type="caution">
    <text evidence="4">The sequence shown here is derived from an EMBL/GenBank/DDBJ whole genome shotgun (WGS) entry which is preliminary data.</text>
</comment>
<proteinExistence type="predicted"/>
<dbReference type="InterPro" id="IPR001623">
    <property type="entry name" value="DnaJ_domain"/>
</dbReference>
<dbReference type="SUPFAM" id="SSF46565">
    <property type="entry name" value="Chaperone J-domain"/>
    <property type="match status" value="1"/>
</dbReference>
<feature type="region of interest" description="Disordered" evidence="2">
    <location>
        <begin position="279"/>
        <end position="299"/>
    </location>
</feature>
<accession>A0ABU4HIP9</accession>
<dbReference type="PANTHER" id="PTHR43096:SF52">
    <property type="entry name" value="DNAJ HOMOLOG 1, MITOCHONDRIAL-RELATED"/>
    <property type="match status" value="1"/>
</dbReference>
<dbReference type="InterPro" id="IPR018253">
    <property type="entry name" value="DnaJ_domain_CS"/>
</dbReference>